<organism evidence="3 4">
    <name type="scientific">Pseudaeromonas sharmana</name>
    <dbReference type="NCBI Taxonomy" id="328412"/>
    <lineage>
        <taxon>Bacteria</taxon>
        <taxon>Pseudomonadati</taxon>
        <taxon>Pseudomonadota</taxon>
        <taxon>Gammaproteobacteria</taxon>
        <taxon>Aeromonadales</taxon>
        <taxon>Aeromonadaceae</taxon>
        <taxon>Pseudaeromonas</taxon>
    </lineage>
</organism>
<dbReference type="PANTHER" id="PTHR35813:SF1">
    <property type="entry name" value="INNER MEMBRANE PROTEIN YBAN"/>
    <property type="match status" value="1"/>
</dbReference>
<name>A0ABV8CRI0_9GAMM</name>
<feature type="transmembrane region" description="Helical" evidence="2">
    <location>
        <begin position="6"/>
        <end position="38"/>
    </location>
</feature>
<evidence type="ECO:0000256" key="1">
    <source>
        <dbReference type="PIRNR" id="PIRNR016789"/>
    </source>
</evidence>
<keyword evidence="1 2" id="KW-0472">Membrane</keyword>
<dbReference type="EMBL" id="JBHSAF010000014">
    <property type="protein sequence ID" value="MFC3914391.1"/>
    <property type="molecule type" value="Genomic_DNA"/>
</dbReference>
<gene>
    <name evidence="3" type="ORF">ACFOSS_13075</name>
</gene>
<accession>A0ABV8CRI0</accession>
<sequence>MLLLQLLGFVFVALAVAGILLPLVPTTPFLLLAAWCFARSSPRFHHWLLHHRWFAPYLRHYQDGGGMARRHKIIMLGLMWAGIGYSIWLLQHNGVRGGLLLIALLVSLHLLRMPTRPSLTDRD</sequence>
<feature type="transmembrane region" description="Helical" evidence="2">
    <location>
        <begin position="97"/>
        <end position="113"/>
    </location>
</feature>
<comment type="subcellular location">
    <subcellularLocation>
        <location evidence="1">Cell inner membrane</location>
        <topology evidence="1">Multi-pass membrane protein</topology>
    </subcellularLocation>
</comment>
<proteinExistence type="predicted"/>
<keyword evidence="4" id="KW-1185">Reference proteome</keyword>
<dbReference type="PANTHER" id="PTHR35813">
    <property type="entry name" value="INNER MEMBRANE PROTEIN YBAN"/>
    <property type="match status" value="1"/>
</dbReference>
<protein>
    <recommendedName>
        <fullName evidence="1">Inner membrane protein</fullName>
    </recommendedName>
</protein>
<evidence type="ECO:0000256" key="2">
    <source>
        <dbReference type="SAM" id="Phobius"/>
    </source>
</evidence>
<keyword evidence="2" id="KW-0812">Transmembrane</keyword>
<dbReference type="InterPro" id="IPR007401">
    <property type="entry name" value="DUF454"/>
</dbReference>
<dbReference type="Pfam" id="PF04304">
    <property type="entry name" value="DUF454"/>
    <property type="match status" value="1"/>
</dbReference>
<dbReference type="PIRSF" id="PIRSF016789">
    <property type="entry name" value="DUF454"/>
    <property type="match status" value="1"/>
</dbReference>
<dbReference type="RefSeq" id="WP_377153212.1">
    <property type="nucleotide sequence ID" value="NZ_JBHSAF010000014.1"/>
</dbReference>
<evidence type="ECO:0000313" key="4">
    <source>
        <dbReference type="Proteomes" id="UP001595692"/>
    </source>
</evidence>
<feature type="transmembrane region" description="Helical" evidence="2">
    <location>
        <begin position="73"/>
        <end position="91"/>
    </location>
</feature>
<keyword evidence="1" id="KW-1003">Cell membrane</keyword>
<evidence type="ECO:0000313" key="3">
    <source>
        <dbReference type="EMBL" id="MFC3914391.1"/>
    </source>
</evidence>
<keyword evidence="2" id="KW-1133">Transmembrane helix</keyword>
<reference evidence="4" key="1">
    <citation type="journal article" date="2019" name="Int. J. Syst. Evol. Microbiol.">
        <title>The Global Catalogue of Microorganisms (GCM) 10K type strain sequencing project: providing services to taxonomists for standard genome sequencing and annotation.</title>
        <authorList>
            <consortium name="The Broad Institute Genomics Platform"/>
            <consortium name="The Broad Institute Genome Sequencing Center for Infectious Disease"/>
            <person name="Wu L."/>
            <person name="Ma J."/>
        </authorList>
    </citation>
    <scope>NUCLEOTIDE SEQUENCE [LARGE SCALE GENOMIC DNA]</scope>
    <source>
        <strain evidence="4">CCUG 54939</strain>
    </source>
</reference>
<comment type="caution">
    <text evidence="3">The sequence shown here is derived from an EMBL/GenBank/DDBJ whole genome shotgun (WGS) entry which is preliminary data.</text>
</comment>
<keyword evidence="1" id="KW-0997">Cell inner membrane</keyword>
<dbReference type="Proteomes" id="UP001595692">
    <property type="component" value="Unassembled WGS sequence"/>
</dbReference>